<evidence type="ECO:0000313" key="4">
    <source>
        <dbReference type="Proteomes" id="UP000887116"/>
    </source>
</evidence>
<dbReference type="Pfam" id="PF02861">
    <property type="entry name" value="Clp_N"/>
    <property type="match status" value="1"/>
</dbReference>
<dbReference type="InterPro" id="IPR004176">
    <property type="entry name" value="Clp_R_N"/>
</dbReference>
<dbReference type="Proteomes" id="UP000887116">
    <property type="component" value="Unassembled WGS sequence"/>
</dbReference>
<dbReference type="Gene3D" id="1.10.1780.10">
    <property type="entry name" value="Clp, N-terminal domain"/>
    <property type="match status" value="1"/>
</dbReference>
<evidence type="ECO:0000256" key="1">
    <source>
        <dbReference type="PROSITE-ProRule" id="PRU01251"/>
    </source>
</evidence>
<gene>
    <name evidence="3" type="primary">clpB</name>
    <name evidence="3" type="ORF">TNCT_121341</name>
</gene>
<proteinExistence type="predicted"/>
<dbReference type="SUPFAM" id="SSF81923">
    <property type="entry name" value="Double Clp-N motif"/>
    <property type="match status" value="1"/>
</dbReference>
<dbReference type="OrthoDB" id="47330at2759"/>
<reference evidence="3" key="1">
    <citation type="submission" date="2020-07" db="EMBL/GenBank/DDBJ databases">
        <title>Multicomponent nature underlies the extraordinary mechanical properties of spider dragline silk.</title>
        <authorList>
            <person name="Kono N."/>
            <person name="Nakamura H."/>
            <person name="Mori M."/>
            <person name="Yoshida Y."/>
            <person name="Ohtoshi R."/>
            <person name="Malay A.D."/>
            <person name="Moran D.A.P."/>
            <person name="Tomita M."/>
            <person name="Numata K."/>
            <person name="Arakawa K."/>
        </authorList>
    </citation>
    <scope>NUCLEOTIDE SEQUENCE</scope>
</reference>
<sequence>MLEDESGLVQDLINACGGSVQSISDAVDSAIKKLPVIEGPGSGGLQLSREIAKVFEDSIVLQREIKIHLLLLSIYCRASLHKKMIL</sequence>
<feature type="domain" description="Clp R" evidence="2">
    <location>
        <begin position="1"/>
        <end position="86"/>
    </location>
</feature>
<keyword evidence="4" id="KW-1185">Reference proteome</keyword>
<organism evidence="3 4">
    <name type="scientific">Trichonephila clavata</name>
    <name type="common">Joro spider</name>
    <name type="synonym">Nephila clavata</name>
    <dbReference type="NCBI Taxonomy" id="2740835"/>
    <lineage>
        <taxon>Eukaryota</taxon>
        <taxon>Metazoa</taxon>
        <taxon>Ecdysozoa</taxon>
        <taxon>Arthropoda</taxon>
        <taxon>Chelicerata</taxon>
        <taxon>Arachnida</taxon>
        <taxon>Araneae</taxon>
        <taxon>Araneomorphae</taxon>
        <taxon>Entelegynae</taxon>
        <taxon>Araneoidea</taxon>
        <taxon>Nephilidae</taxon>
        <taxon>Trichonephila</taxon>
    </lineage>
</organism>
<accession>A0A8X6HS05</accession>
<keyword evidence="1" id="KW-0677">Repeat</keyword>
<protein>
    <submittedName>
        <fullName evidence="3">Chaperone protein ClpB</fullName>
    </submittedName>
</protein>
<evidence type="ECO:0000313" key="3">
    <source>
        <dbReference type="EMBL" id="GFQ64125.1"/>
    </source>
</evidence>
<dbReference type="PROSITE" id="PS51903">
    <property type="entry name" value="CLP_R"/>
    <property type="match status" value="1"/>
</dbReference>
<evidence type="ECO:0000259" key="2">
    <source>
        <dbReference type="PROSITE" id="PS51903"/>
    </source>
</evidence>
<comment type="caution">
    <text evidence="3">The sequence shown here is derived from an EMBL/GenBank/DDBJ whole genome shotgun (WGS) entry which is preliminary data.</text>
</comment>
<dbReference type="InterPro" id="IPR036628">
    <property type="entry name" value="Clp_N_dom_sf"/>
</dbReference>
<dbReference type="AlphaFoldDB" id="A0A8X6HS05"/>
<dbReference type="EMBL" id="BMAO01019966">
    <property type="protein sequence ID" value="GFQ64125.1"/>
    <property type="molecule type" value="Genomic_DNA"/>
</dbReference>
<name>A0A8X6HS05_TRICU</name>